<dbReference type="VEuPathDB" id="TriTrypDB:TcIL3000_10_5700"/>
<feature type="region of interest" description="Disordered" evidence="1">
    <location>
        <begin position="349"/>
        <end position="375"/>
    </location>
</feature>
<dbReference type="EMBL" id="HE575323">
    <property type="protein sequence ID" value="CCC93804.1"/>
    <property type="molecule type" value="Genomic_DNA"/>
</dbReference>
<dbReference type="AlphaFoldDB" id="G0UWN8"/>
<gene>
    <name evidence="2" type="ORF">TCIL3000_10_5700</name>
</gene>
<sequence length="449" mass="49450">MLHNPCSPLLTGKGPSLLVEEGAAVDERDAACRQEIPQWTSAAGAGNHCAQVRDVGRGAHSQVQAVPPNITAQCREAAEREVTPSNEVKEWGLQRMDFRHNIYRGVPSLTSPASAYERALAKYGRKLIIHAQKEQKRKLKDSDNRHLLERRKTIHNKYTAWSLQTATKKNTQAPTSSHHREGWCHQQETPPSPGKSTLTTHAAPCAAAAPRGAVIPRETGPGSPQNTQQSASKDSEQYKNRNGGPLICSYTLVEGQRDQGTSKATCPKIRGSVCVERGALHTRDASTQTQRHHRSKRRNYVHSFLTPFRVNGPLCECHSGRSAGFQVYGSAFFGCTCWSRLFTSPRPLRRTRSVGDEPIASSKPSSSSSLWDECKSEKVPPEGLCSAWDSAADEATKSRDGRAMSGTHLLRLPIDCIGSEGDIFDGDDEEMPIFIRPMRQPRPLSRCLS</sequence>
<accession>G0UWN8</accession>
<organism evidence="2">
    <name type="scientific">Trypanosoma congolense (strain IL3000)</name>
    <dbReference type="NCBI Taxonomy" id="1068625"/>
    <lineage>
        <taxon>Eukaryota</taxon>
        <taxon>Discoba</taxon>
        <taxon>Euglenozoa</taxon>
        <taxon>Kinetoplastea</taxon>
        <taxon>Metakinetoplastina</taxon>
        <taxon>Trypanosomatida</taxon>
        <taxon>Trypanosomatidae</taxon>
        <taxon>Trypanosoma</taxon>
        <taxon>Nannomonas</taxon>
    </lineage>
</organism>
<protein>
    <submittedName>
        <fullName evidence="2">Uncharacterized protein</fullName>
    </submittedName>
</protein>
<feature type="compositionally biased region" description="Polar residues" evidence="1">
    <location>
        <begin position="159"/>
        <end position="176"/>
    </location>
</feature>
<name>G0UWN8_TRYCI</name>
<feature type="region of interest" description="Disordered" evidence="1">
    <location>
        <begin position="213"/>
        <end position="240"/>
    </location>
</feature>
<reference evidence="2" key="1">
    <citation type="journal article" date="2012" name="Proc. Natl. Acad. Sci. U.S.A.">
        <title>Antigenic diversity is generated by distinct evolutionary mechanisms in African trypanosome species.</title>
        <authorList>
            <person name="Jackson A.P."/>
            <person name="Berry A."/>
            <person name="Aslett M."/>
            <person name="Allison H.C."/>
            <person name="Burton P."/>
            <person name="Vavrova-Anderson J."/>
            <person name="Brown R."/>
            <person name="Browne H."/>
            <person name="Corton N."/>
            <person name="Hauser H."/>
            <person name="Gamble J."/>
            <person name="Gilderthorp R."/>
            <person name="Marcello L."/>
            <person name="McQuillan J."/>
            <person name="Otto T.D."/>
            <person name="Quail M.A."/>
            <person name="Sanders M.J."/>
            <person name="van Tonder A."/>
            <person name="Ginger M.L."/>
            <person name="Field M.C."/>
            <person name="Barry J.D."/>
            <person name="Hertz-Fowler C."/>
            <person name="Berriman M."/>
        </authorList>
    </citation>
    <scope>NUCLEOTIDE SEQUENCE</scope>
    <source>
        <strain evidence="2">IL3000</strain>
    </source>
</reference>
<feature type="compositionally biased region" description="Polar residues" evidence="1">
    <location>
        <begin position="186"/>
        <end position="199"/>
    </location>
</feature>
<evidence type="ECO:0000256" key="1">
    <source>
        <dbReference type="SAM" id="MobiDB-lite"/>
    </source>
</evidence>
<proteinExistence type="predicted"/>
<feature type="compositionally biased region" description="Polar residues" evidence="1">
    <location>
        <begin position="222"/>
        <end position="232"/>
    </location>
</feature>
<feature type="region of interest" description="Disordered" evidence="1">
    <location>
        <begin position="159"/>
        <end position="199"/>
    </location>
</feature>
<evidence type="ECO:0000313" key="2">
    <source>
        <dbReference type="EMBL" id="CCC93804.1"/>
    </source>
</evidence>